<reference evidence="1 2" key="1">
    <citation type="journal article" date="2019" name="Emerg. Microbes Infect.">
        <title>Comprehensive subspecies identification of 175 nontuberculous mycobacteria species based on 7547 genomic profiles.</title>
        <authorList>
            <person name="Matsumoto Y."/>
            <person name="Kinjo T."/>
            <person name="Motooka D."/>
            <person name="Nabeya D."/>
            <person name="Jung N."/>
            <person name="Uechi K."/>
            <person name="Horii T."/>
            <person name="Iida T."/>
            <person name="Fujita J."/>
            <person name="Nakamura S."/>
        </authorList>
    </citation>
    <scope>NUCLEOTIDE SEQUENCE [LARGE SCALE GENOMIC DNA]</scope>
    <source>
        <strain evidence="1 2">JCM 14233</strain>
    </source>
</reference>
<name>A0A7I7MUF2_9MYCO</name>
<gene>
    <name evidence="1" type="ORF">MSHI_27550</name>
</gene>
<organism evidence="1 2">
    <name type="scientific">Mycobacterium shinjukuense</name>
    <dbReference type="NCBI Taxonomy" id="398694"/>
    <lineage>
        <taxon>Bacteria</taxon>
        <taxon>Bacillati</taxon>
        <taxon>Actinomycetota</taxon>
        <taxon>Actinomycetes</taxon>
        <taxon>Mycobacteriales</taxon>
        <taxon>Mycobacteriaceae</taxon>
        <taxon>Mycobacterium</taxon>
    </lineage>
</organism>
<dbReference type="Pfam" id="PF10094">
    <property type="entry name" value="DUF2332"/>
    <property type="match status" value="1"/>
</dbReference>
<sequence>MTTGHLLQDLRSQGRFCTSAGSPMYGELCELVAGDVESGGVFATILSGHDQAPARQAVPLRLLGGLHRLVLDGRAPALRRWYPSTGGSWQSATAWPDIVRTASGHADWLRAALEQPPQTNEVGRSAALIGALLRINHGFDLPIRLFEIGASAGLNLRADRYHYRHAGGQWGPADSPVAIDDAWRGKLPPNDAVRVIERHGYDIAPVDVTGADGEMTVLSYVWPDQAARMSRLRGAIAVARTVPARLERQTAASAVAGLKLAGGALTVLWHSITWQYLSADEQATVGAAIDTLAAQADAHWPFAHLSLEPARDRPSAGLKFLVRATSWPGGETRILGECHPHGPPVNWH</sequence>
<accession>A0A7I7MUF2</accession>
<dbReference type="InterPro" id="IPR011200">
    <property type="entry name" value="UCP012608"/>
</dbReference>
<dbReference type="EMBL" id="AP022575">
    <property type="protein sequence ID" value="BBX74849.1"/>
    <property type="molecule type" value="Genomic_DNA"/>
</dbReference>
<evidence type="ECO:0000313" key="1">
    <source>
        <dbReference type="EMBL" id="BBX74849.1"/>
    </source>
</evidence>
<dbReference type="PIRSF" id="PIRSF012608">
    <property type="entry name" value="UCP012608"/>
    <property type="match status" value="1"/>
</dbReference>
<keyword evidence="2" id="KW-1185">Reference proteome</keyword>
<protein>
    <submittedName>
        <fullName evidence="1">Uncharacterized protein</fullName>
    </submittedName>
</protein>
<evidence type="ECO:0000313" key="2">
    <source>
        <dbReference type="Proteomes" id="UP000467236"/>
    </source>
</evidence>
<dbReference type="OrthoDB" id="8899077at2"/>
<dbReference type="RefSeq" id="WP_083045946.1">
    <property type="nucleotide sequence ID" value="NZ_AP022575.1"/>
</dbReference>
<proteinExistence type="predicted"/>
<dbReference type="AlphaFoldDB" id="A0A7I7MUF2"/>
<dbReference type="Proteomes" id="UP000467236">
    <property type="component" value="Chromosome"/>
</dbReference>
<dbReference type="KEGG" id="mshj:MSHI_27550"/>